<dbReference type="AlphaFoldDB" id="A0A439DFA6"/>
<evidence type="ECO:0000313" key="4">
    <source>
        <dbReference type="Proteomes" id="UP000286045"/>
    </source>
</evidence>
<comment type="caution">
    <text evidence="3">The sequence shown here is derived from an EMBL/GenBank/DDBJ whole genome shotgun (WGS) entry which is preliminary data.</text>
</comment>
<protein>
    <submittedName>
        <fullName evidence="3">Uncharacterized protein</fullName>
    </submittedName>
</protein>
<evidence type="ECO:0000256" key="1">
    <source>
        <dbReference type="SAM" id="MobiDB-lite"/>
    </source>
</evidence>
<dbReference type="STRING" id="363999.A0A439DFA6"/>
<organism evidence="3 4">
    <name type="scientific">Xylaria grammica</name>
    <dbReference type="NCBI Taxonomy" id="363999"/>
    <lineage>
        <taxon>Eukaryota</taxon>
        <taxon>Fungi</taxon>
        <taxon>Dikarya</taxon>
        <taxon>Ascomycota</taxon>
        <taxon>Pezizomycotina</taxon>
        <taxon>Sordariomycetes</taxon>
        <taxon>Xylariomycetidae</taxon>
        <taxon>Xylariales</taxon>
        <taxon>Xylariaceae</taxon>
        <taxon>Xylaria</taxon>
    </lineage>
</organism>
<proteinExistence type="predicted"/>
<dbReference type="EMBL" id="RYZI01000035">
    <property type="protein sequence ID" value="RWA13093.1"/>
    <property type="molecule type" value="Genomic_DNA"/>
</dbReference>
<sequence>MIKLGSLLAAAIAIQGVVAVIDDELSVFSNLLRRQEPGSAAYSCHKACGQAITQARSSKDVCNDNVFLDDYDSCLACAGPENTDIWKFYGGTLSGIAEGCGLPTTPEGSESGGTETTTSTGPTSTEPTETKTSSVISITSAPALPTTTPSETSTPAANGTASTTGIVQVPNAGNALPGNSYQLYGAAAFGALYAIVY</sequence>
<evidence type="ECO:0000313" key="3">
    <source>
        <dbReference type="EMBL" id="RWA13093.1"/>
    </source>
</evidence>
<reference evidence="3 4" key="1">
    <citation type="submission" date="2018-12" db="EMBL/GenBank/DDBJ databases">
        <title>Draft genome sequence of Xylaria grammica IHI A82.</title>
        <authorList>
            <person name="Buettner E."/>
            <person name="Kellner H."/>
        </authorList>
    </citation>
    <scope>NUCLEOTIDE SEQUENCE [LARGE SCALE GENOMIC DNA]</scope>
    <source>
        <strain evidence="3 4">IHI A82</strain>
    </source>
</reference>
<dbReference type="Proteomes" id="UP000286045">
    <property type="component" value="Unassembled WGS sequence"/>
</dbReference>
<feature type="compositionally biased region" description="Low complexity" evidence="1">
    <location>
        <begin position="103"/>
        <end position="157"/>
    </location>
</feature>
<feature type="region of interest" description="Disordered" evidence="1">
    <location>
        <begin position="100"/>
        <end position="162"/>
    </location>
</feature>
<accession>A0A439DFA6</accession>
<feature type="signal peptide" evidence="2">
    <location>
        <begin position="1"/>
        <end position="19"/>
    </location>
</feature>
<name>A0A439DFA6_9PEZI</name>
<evidence type="ECO:0000256" key="2">
    <source>
        <dbReference type="SAM" id="SignalP"/>
    </source>
</evidence>
<gene>
    <name evidence="3" type="ORF">EKO27_g2014</name>
</gene>
<keyword evidence="2" id="KW-0732">Signal</keyword>
<keyword evidence="4" id="KW-1185">Reference proteome</keyword>
<feature type="chain" id="PRO_5019085777" evidence="2">
    <location>
        <begin position="20"/>
        <end position="197"/>
    </location>
</feature>